<dbReference type="Gene3D" id="3.20.20.80">
    <property type="entry name" value="Glycosidases"/>
    <property type="match status" value="1"/>
</dbReference>
<dbReference type="AlphaFoldDB" id="A0AAU7T7P8"/>
<evidence type="ECO:0000313" key="1">
    <source>
        <dbReference type="EMBL" id="XBV22838.1"/>
    </source>
</evidence>
<reference evidence="1" key="1">
    <citation type="submission" date="2024-06" db="EMBL/GenBank/DDBJ databases">
        <title>Kribbella sp. strain HUAS MG21 genome sequences.</title>
        <authorList>
            <person name="Mo P."/>
        </authorList>
    </citation>
    <scope>NUCLEOTIDE SEQUENCE</scope>
    <source>
        <strain evidence="1">HUAS MG21</strain>
    </source>
</reference>
<dbReference type="EMBL" id="CP158165">
    <property type="protein sequence ID" value="XBV22838.1"/>
    <property type="molecule type" value="Genomic_DNA"/>
</dbReference>
<organism evidence="1">
    <name type="scientific">Kribbella sp. HUAS MG21</name>
    <dbReference type="NCBI Taxonomy" id="3160966"/>
    <lineage>
        <taxon>Bacteria</taxon>
        <taxon>Bacillati</taxon>
        <taxon>Actinomycetota</taxon>
        <taxon>Actinomycetes</taxon>
        <taxon>Propionibacteriales</taxon>
        <taxon>Kribbellaceae</taxon>
        <taxon>Kribbella</taxon>
    </lineage>
</organism>
<gene>
    <name evidence="1" type="ORF">ABN611_30265</name>
</gene>
<evidence type="ECO:0008006" key="2">
    <source>
        <dbReference type="Google" id="ProtNLM"/>
    </source>
</evidence>
<sequence>MNTLDRLAFGVNYVPRDQWWNAWLDFDENSIADDLAAIAGLGCDHVRIQCLWPVFQPFPTSVSPTALSRLSSVLDRAHDAGLEVWVTVLNGFLSGWVFRPPWLPRGSIFTDPAAIAAAGLLLRSVAEVVAAHPAGAGIDLGNEPNMLVGFESEPVTRQDLDAWARDLVAAVRTAAPGLPVVLGADHQPWTTDHVGFSPALLANELDITTVHAWPYFSGFLGHFGENNDLAWSIGAYLAQVAAAHQTTPRPIWVQEIGVAPDWLSRISVEDAAERLIRHATSIPGVTALSWWASHDIRPDRGGFAQLEYGLGLLDVNNRVKPVGHRFAEVIADLRQTADRHRTLAPASVALPRRNTADLSFATEWAQRWSNGRPPQIALEPNPPRTPTVLDSVTWSDAL</sequence>
<proteinExistence type="predicted"/>
<protein>
    <recommendedName>
        <fullName evidence="2">Cellulase (Glycosyl hydrolase family 5)</fullName>
    </recommendedName>
</protein>
<dbReference type="InterPro" id="IPR017853">
    <property type="entry name" value="GH"/>
</dbReference>
<dbReference type="SUPFAM" id="SSF51445">
    <property type="entry name" value="(Trans)glycosidases"/>
    <property type="match status" value="1"/>
</dbReference>
<dbReference type="RefSeq" id="WP_350275677.1">
    <property type="nucleotide sequence ID" value="NZ_CP158165.1"/>
</dbReference>
<accession>A0AAU7T7P8</accession>
<name>A0AAU7T7P8_9ACTN</name>